<evidence type="ECO:0000313" key="2">
    <source>
        <dbReference type="Proteomes" id="UP001215598"/>
    </source>
</evidence>
<accession>A0AAD7N7D8</accession>
<dbReference type="EMBL" id="JARKIB010000076">
    <property type="protein sequence ID" value="KAJ7747572.1"/>
    <property type="molecule type" value="Genomic_DNA"/>
</dbReference>
<name>A0AAD7N7D8_9AGAR</name>
<protein>
    <submittedName>
        <fullName evidence="1">Uncharacterized protein</fullName>
    </submittedName>
</protein>
<sequence>MAQTDRWMAPAQNVGADVQLASSKLRKTAAQRCIGSGRRCLRKLAAQIIVSCARRGHRAVAGRDVSARNGGAGAWLSGAVPGQRLDPNLAGYRLVLPELAGIAQDRVASQSTKKIDDEFNM</sequence>
<feature type="non-terminal residue" evidence="1">
    <location>
        <position position="121"/>
    </location>
</feature>
<evidence type="ECO:0000313" key="1">
    <source>
        <dbReference type="EMBL" id="KAJ7747572.1"/>
    </source>
</evidence>
<dbReference type="Proteomes" id="UP001215598">
    <property type="component" value="Unassembled WGS sequence"/>
</dbReference>
<proteinExistence type="predicted"/>
<organism evidence="1 2">
    <name type="scientific">Mycena metata</name>
    <dbReference type="NCBI Taxonomy" id="1033252"/>
    <lineage>
        <taxon>Eukaryota</taxon>
        <taxon>Fungi</taxon>
        <taxon>Dikarya</taxon>
        <taxon>Basidiomycota</taxon>
        <taxon>Agaricomycotina</taxon>
        <taxon>Agaricomycetes</taxon>
        <taxon>Agaricomycetidae</taxon>
        <taxon>Agaricales</taxon>
        <taxon>Marasmiineae</taxon>
        <taxon>Mycenaceae</taxon>
        <taxon>Mycena</taxon>
    </lineage>
</organism>
<reference evidence="1" key="1">
    <citation type="submission" date="2023-03" db="EMBL/GenBank/DDBJ databases">
        <title>Massive genome expansion in bonnet fungi (Mycena s.s.) driven by repeated elements and novel gene families across ecological guilds.</title>
        <authorList>
            <consortium name="Lawrence Berkeley National Laboratory"/>
            <person name="Harder C.B."/>
            <person name="Miyauchi S."/>
            <person name="Viragh M."/>
            <person name="Kuo A."/>
            <person name="Thoen E."/>
            <person name="Andreopoulos B."/>
            <person name="Lu D."/>
            <person name="Skrede I."/>
            <person name="Drula E."/>
            <person name="Henrissat B."/>
            <person name="Morin E."/>
            <person name="Kohler A."/>
            <person name="Barry K."/>
            <person name="LaButti K."/>
            <person name="Morin E."/>
            <person name="Salamov A."/>
            <person name="Lipzen A."/>
            <person name="Mereny Z."/>
            <person name="Hegedus B."/>
            <person name="Baldrian P."/>
            <person name="Stursova M."/>
            <person name="Weitz H."/>
            <person name="Taylor A."/>
            <person name="Grigoriev I.V."/>
            <person name="Nagy L.G."/>
            <person name="Martin F."/>
            <person name="Kauserud H."/>
        </authorList>
    </citation>
    <scope>NUCLEOTIDE SEQUENCE</scope>
    <source>
        <strain evidence="1">CBHHK182m</strain>
    </source>
</reference>
<gene>
    <name evidence="1" type="ORF">B0H16DRAFT_1692418</name>
</gene>
<comment type="caution">
    <text evidence="1">The sequence shown here is derived from an EMBL/GenBank/DDBJ whole genome shotgun (WGS) entry which is preliminary data.</text>
</comment>
<keyword evidence="2" id="KW-1185">Reference proteome</keyword>
<dbReference type="AlphaFoldDB" id="A0AAD7N7D8"/>